<dbReference type="PANTHER" id="PTHR43004:SF19">
    <property type="entry name" value="BINDING MONOOXYGENASE, PUTATIVE (JCVI)-RELATED"/>
    <property type="match status" value="1"/>
</dbReference>
<dbReference type="AlphaFoldDB" id="A0AAV5AIN1"/>
<keyword evidence="2" id="KW-0285">Flavoprotein</keyword>
<dbReference type="InterPro" id="IPR050641">
    <property type="entry name" value="RIFMO-like"/>
</dbReference>
<dbReference type="Proteomes" id="UP001050691">
    <property type="component" value="Unassembled WGS sequence"/>
</dbReference>
<dbReference type="GO" id="GO:0016709">
    <property type="term" value="F:oxidoreductase activity, acting on paired donors, with incorporation or reduction of molecular oxygen, NAD(P)H as one donor, and incorporation of one atom of oxygen"/>
    <property type="evidence" value="ECO:0007669"/>
    <property type="project" value="UniProtKB-ARBA"/>
</dbReference>
<dbReference type="SUPFAM" id="SSF51905">
    <property type="entry name" value="FAD/NAD(P)-binding domain"/>
    <property type="match status" value="1"/>
</dbReference>
<evidence type="ECO:0000313" key="7">
    <source>
        <dbReference type="Proteomes" id="UP001050691"/>
    </source>
</evidence>
<evidence type="ECO:0000256" key="3">
    <source>
        <dbReference type="ARBA" id="ARBA00022827"/>
    </source>
</evidence>
<dbReference type="PRINTS" id="PR00420">
    <property type="entry name" value="RNGMNOXGNASE"/>
</dbReference>
<evidence type="ECO:0000256" key="4">
    <source>
        <dbReference type="ARBA" id="ARBA00023002"/>
    </source>
</evidence>
<dbReference type="InterPro" id="IPR036188">
    <property type="entry name" value="FAD/NAD-bd_sf"/>
</dbReference>
<gene>
    <name evidence="6" type="ORF">Clacol_008770</name>
</gene>
<keyword evidence="3" id="KW-0274">FAD</keyword>
<dbReference type="GO" id="GO:0071949">
    <property type="term" value="F:FAD binding"/>
    <property type="evidence" value="ECO:0007669"/>
    <property type="project" value="InterPro"/>
</dbReference>
<reference evidence="6" key="1">
    <citation type="submission" date="2021-10" db="EMBL/GenBank/DDBJ databases">
        <title>De novo Genome Assembly of Clathrus columnatus (Basidiomycota, Fungi) Using Illumina and Nanopore Sequence Data.</title>
        <authorList>
            <person name="Ogiso-Tanaka E."/>
            <person name="Itagaki H."/>
            <person name="Hosoya T."/>
            <person name="Hosaka K."/>
        </authorList>
    </citation>
    <scope>NUCLEOTIDE SEQUENCE</scope>
    <source>
        <strain evidence="6">MO-923</strain>
    </source>
</reference>
<feature type="domain" description="FAD-binding" evidence="5">
    <location>
        <begin position="7"/>
        <end position="358"/>
    </location>
</feature>
<proteinExistence type="predicted"/>
<sequence>MTETTTTPVLITGSGPTGLVAALWLAQSGIKIRIIERAEGPRIGSRGYGLQPRTFELFRYLGVQDQVQKSAVPIPTMQAYKIPGGTIPVKTWDLYEKRQPWPDRPYANGMCLEQSVLEDILRQRLADYGVSVEFGYALADLEQIEDDVIATVAMCKNGKPTEETKKITAKYVIGADGAKGTSRKLLGLTFLGETRDADGMVWGDVEIEGLHPGYNQPLSHTKDINSIMIRPFAPGSKKFHVGIIGQNFDPIEETNPDKANEFIRRQTGIEGLSFGKWSWISYYKPNMRVVNKFQAGRVFIVGDAAHVHSPSGGQGINCGVQDASNIAWKIALVLKSLAPPSLLDTYTEERLPVITQMLYATSQLYSNLVAKEKPEMDVPENTVVPATAGDRSQFLQWRNDALELYGVNYRYSSIVHEERTDTSLWDAENVIAHAYSGYEGRDTLCAGDRAPDAPNLFDIRKNETKSLLDIFTPSKHAILVFTKLSALDPHILETIQEYPADIVQSFIITKSAGDHGGDIKVSPFQTDVLEDREGHAATSYRILQDDLTIFIVRPDSYIGAVVGNAAGIKKYFSKILV</sequence>
<comment type="cofactor">
    <cofactor evidence="1">
        <name>FAD</name>
        <dbReference type="ChEBI" id="CHEBI:57692"/>
    </cofactor>
</comment>
<dbReference type="InterPro" id="IPR038220">
    <property type="entry name" value="PHOX_C_sf"/>
</dbReference>
<dbReference type="Gene3D" id="3.30.70.2450">
    <property type="match status" value="1"/>
</dbReference>
<protein>
    <recommendedName>
        <fullName evidence="5">FAD-binding domain-containing protein</fullName>
    </recommendedName>
</protein>
<dbReference type="Gene3D" id="3.40.30.20">
    <property type="match status" value="1"/>
</dbReference>
<name>A0AAV5AIN1_9AGAM</name>
<evidence type="ECO:0000313" key="6">
    <source>
        <dbReference type="EMBL" id="GJJ14506.1"/>
    </source>
</evidence>
<evidence type="ECO:0000256" key="1">
    <source>
        <dbReference type="ARBA" id="ARBA00001974"/>
    </source>
</evidence>
<dbReference type="InterPro" id="IPR002938">
    <property type="entry name" value="FAD-bd"/>
</dbReference>
<evidence type="ECO:0000256" key="2">
    <source>
        <dbReference type="ARBA" id="ARBA00022630"/>
    </source>
</evidence>
<accession>A0AAV5AIN1</accession>
<comment type="caution">
    <text evidence="6">The sequence shown here is derived from an EMBL/GenBank/DDBJ whole genome shotgun (WGS) entry which is preliminary data.</text>
</comment>
<dbReference type="Gene3D" id="3.50.50.60">
    <property type="entry name" value="FAD/NAD(P)-binding domain"/>
    <property type="match status" value="1"/>
</dbReference>
<keyword evidence="4" id="KW-0560">Oxidoreductase</keyword>
<dbReference type="EMBL" id="BPWL01000010">
    <property type="protein sequence ID" value="GJJ14506.1"/>
    <property type="molecule type" value="Genomic_DNA"/>
</dbReference>
<organism evidence="6 7">
    <name type="scientific">Clathrus columnatus</name>
    <dbReference type="NCBI Taxonomy" id="1419009"/>
    <lineage>
        <taxon>Eukaryota</taxon>
        <taxon>Fungi</taxon>
        <taxon>Dikarya</taxon>
        <taxon>Basidiomycota</taxon>
        <taxon>Agaricomycotina</taxon>
        <taxon>Agaricomycetes</taxon>
        <taxon>Phallomycetidae</taxon>
        <taxon>Phallales</taxon>
        <taxon>Clathraceae</taxon>
        <taxon>Clathrus</taxon>
    </lineage>
</organism>
<evidence type="ECO:0000259" key="5">
    <source>
        <dbReference type="Pfam" id="PF01494"/>
    </source>
</evidence>
<dbReference type="Pfam" id="PF01494">
    <property type="entry name" value="FAD_binding_3"/>
    <property type="match status" value="1"/>
</dbReference>
<dbReference type="PANTHER" id="PTHR43004">
    <property type="entry name" value="TRK SYSTEM POTASSIUM UPTAKE PROTEIN"/>
    <property type="match status" value="1"/>
</dbReference>
<keyword evidence="7" id="KW-1185">Reference proteome</keyword>